<dbReference type="EMBL" id="UPSH01000001">
    <property type="protein sequence ID" value="VBB18084.1"/>
    <property type="molecule type" value="Genomic_DNA"/>
</dbReference>
<feature type="compositionally biased region" description="Acidic residues" evidence="1">
    <location>
        <begin position="183"/>
        <end position="192"/>
    </location>
</feature>
<reference evidence="2 3" key="1">
    <citation type="submission" date="2018-10" db="EMBL/GenBank/DDBJ databases">
        <authorList>
            <consortium name="IHU Genomes"/>
        </authorList>
    </citation>
    <scope>NUCLEOTIDE SEQUENCE [LARGE SCALE GENOMIC DNA]</scope>
    <source>
        <strain evidence="2 3">A1</strain>
    </source>
</reference>
<gene>
    <name evidence="2" type="ORF">YASMINEVIRUS_547</name>
</gene>
<feature type="region of interest" description="Disordered" evidence="1">
    <location>
        <begin position="167"/>
        <end position="201"/>
    </location>
</feature>
<comment type="caution">
    <text evidence="2">The sequence shown here is derived from an EMBL/GenBank/DDBJ whole genome shotgun (WGS) entry which is preliminary data.</text>
</comment>
<evidence type="ECO:0000256" key="1">
    <source>
        <dbReference type="SAM" id="MobiDB-lite"/>
    </source>
</evidence>
<sequence>MYMVRHNYDRTQQVYSILSHYSDTVDRLGKNHPGLFKDDQYIIDHTFVLFTDIPSTTMIDRNKISNLMKVSSRHGTKTIYPLCLVLMNNNGLTFIGNPVLRAVVKRLPNKKDIEMLTHNTLPNGILKVCGYTSFCTIRNPTSERIKVGFWYDDMILIEPNETVTLMLSPHTSDPKNAHVVSDSESDDSDDEKESVRSGKLSEKLNVDNTSSNLSINGSCISEIVFESKLVNSVYVDSSGFRDRIDRIIFVQESASKEDLRRPVFIRVPNRVSVSGTKDSDQTETSSIEKFFRYFGVSGWCENCDR</sequence>
<proteinExistence type="predicted"/>
<organism evidence="2 3">
    <name type="scientific">Yasminevirus sp. GU-2018</name>
    <dbReference type="NCBI Taxonomy" id="2420051"/>
    <lineage>
        <taxon>Viruses</taxon>
        <taxon>Varidnaviria</taxon>
        <taxon>Bamfordvirae</taxon>
        <taxon>Nucleocytoviricota</taxon>
        <taxon>Megaviricetes</taxon>
        <taxon>Imitervirales</taxon>
        <taxon>Mimiviridae</taxon>
        <taxon>Klosneuvirinae</taxon>
        <taxon>Yasminevirus</taxon>
        <taxon>Yasminevirus saudimassiliense</taxon>
    </lineage>
</organism>
<dbReference type="Proteomes" id="UP000594342">
    <property type="component" value="Unassembled WGS sequence"/>
</dbReference>
<name>A0A5K0U9B8_9VIRU</name>
<evidence type="ECO:0000313" key="3">
    <source>
        <dbReference type="Proteomes" id="UP000594342"/>
    </source>
</evidence>
<protein>
    <submittedName>
        <fullName evidence="2">Uncharacterized protein</fullName>
    </submittedName>
</protein>
<accession>A0A5K0U9B8</accession>
<keyword evidence="3" id="KW-1185">Reference proteome</keyword>
<evidence type="ECO:0000313" key="2">
    <source>
        <dbReference type="EMBL" id="VBB18084.1"/>
    </source>
</evidence>